<protein>
    <submittedName>
        <fullName evidence="2">Uncharacterized protein</fullName>
    </submittedName>
</protein>
<feature type="region of interest" description="Disordered" evidence="1">
    <location>
        <begin position="142"/>
        <end position="166"/>
    </location>
</feature>
<feature type="compositionally biased region" description="Low complexity" evidence="1">
    <location>
        <begin position="148"/>
        <end position="166"/>
    </location>
</feature>
<evidence type="ECO:0000313" key="2">
    <source>
        <dbReference type="EMBL" id="CAF1150518.1"/>
    </source>
</evidence>
<keyword evidence="4" id="KW-1185">Reference proteome</keyword>
<dbReference type="Proteomes" id="UP000663829">
    <property type="component" value="Unassembled WGS sequence"/>
</dbReference>
<accession>A0A814SQE5</accession>
<name>A0A814SQE5_9BILA</name>
<sequence>MVASRLKRTINPPNNYTPDNSFYCVFDNSGQDALYSVIHEDEIIGKRGKNIIIIKNNKRFEKIVIAKAPATQTKLVRQSVLKRGNEDDETEDDYNKDNELLSGTSYFACQDSLRKTIKTKSPLSTSQSSTVVNATIVAAGDTLDDPRSSMNSTTSNTSNSNSSAASYTTTLPNEVVSTISNQINNLGKQFYTLARQTKELIKSKKHDYEVDTSSTFLKEIKYENENLLEVGGASPAEYGRRVLQILFNKHQLATHSMPHIHRTKSRQNDLPQLDEEK</sequence>
<dbReference type="EMBL" id="CAJOBC010006879">
    <property type="protein sequence ID" value="CAF3914059.1"/>
    <property type="molecule type" value="Genomic_DNA"/>
</dbReference>
<dbReference type="Proteomes" id="UP000681722">
    <property type="component" value="Unassembled WGS sequence"/>
</dbReference>
<comment type="caution">
    <text evidence="2">The sequence shown here is derived from an EMBL/GenBank/DDBJ whole genome shotgun (WGS) entry which is preliminary data.</text>
</comment>
<dbReference type="EMBL" id="CAJNOQ010006880">
    <property type="protein sequence ID" value="CAF1150518.1"/>
    <property type="molecule type" value="Genomic_DNA"/>
</dbReference>
<reference evidence="2" key="1">
    <citation type="submission" date="2021-02" db="EMBL/GenBank/DDBJ databases">
        <authorList>
            <person name="Nowell W R."/>
        </authorList>
    </citation>
    <scope>NUCLEOTIDE SEQUENCE</scope>
</reference>
<dbReference type="AlphaFoldDB" id="A0A814SQE5"/>
<evidence type="ECO:0000256" key="1">
    <source>
        <dbReference type="SAM" id="MobiDB-lite"/>
    </source>
</evidence>
<gene>
    <name evidence="2" type="ORF">GPM918_LOCUS21157</name>
    <name evidence="3" type="ORF">SRO942_LOCUS21153</name>
</gene>
<proteinExistence type="predicted"/>
<feature type="region of interest" description="Disordered" evidence="1">
    <location>
        <begin position="256"/>
        <end position="277"/>
    </location>
</feature>
<organism evidence="2 4">
    <name type="scientific">Didymodactylos carnosus</name>
    <dbReference type="NCBI Taxonomy" id="1234261"/>
    <lineage>
        <taxon>Eukaryota</taxon>
        <taxon>Metazoa</taxon>
        <taxon>Spiralia</taxon>
        <taxon>Gnathifera</taxon>
        <taxon>Rotifera</taxon>
        <taxon>Eurotatoria</taxon>
        <taxon>Bdelloidea</taxon>
        <taxon>Philodinida</taxon>
        <taxon>Philodinidae</taxon>
        <taxon>Didymodactylos</taxon>
    </lineage>
</organism>
<evidence type="ECO:0000313" key="4">
    <source>
        <dbReference type="Proteomes" id="UP000663829"/>
    </source>
</evidence>
<evidence type="ECO:0000313" key="3">
    <source>
        <dbReference type="EMBL" id="CAF3914059.1"/>
    </source>
</evidence>